<reference evidence="1 2" key="1">
    <citation type="submission" date="2018-09" db="EMBL/GenBank/DDBJ databases">
        <authorList>
            <person name="Zhu H."/>
        </authorList>
    </citation>
    <scope>NUCLEOTIDE SEQUENCE [LARGE SCALE GENOMIC DNA]</scope>
    <source>
        <strain evidence="1 2">K2R10-39</strain>
    </source>
</reference>
<name>A0A418X4S4_9BURK</name>
<organism evidence="1 2">
    <name type="scientific">Noviherbaspirillum cavernae</name>
    <dbReference type="NCBI Taxonomy" id="2320862"/>
    <lineage>
        <taxon>Bacteria</taxon>
        <taxon>Pseudomonadati</taxon>
        <taxon>Pseudomonadota</taxon>
        <taxon>Betaproteobacteria</taxon>
        <taxon>Burkholderiales</taxon>
        <taxon>Oxalobacteraceae</taxon>
        <taxon>Noviherbaspirillum</taxon>
    </lineage>
</organism>
<dbReference type="EMBL" id="QYUN01000002">
    <property type="protein sequence ID" value="RJG07416.1"/>
    <property type="molecule type" value="Genomic_DNA"/>
</dbReference>
<proteinExistence type="predicted"/>
<gene>
    <name evidence="1" type="ORF">D3870_16685</name>
</gene>
<evidence type="ECO:0000313" key="2">
    <source>
        <dbReference type="Proteomes" id="UP000285190"/>
    </source>
</evidence>
<sequence>MTALSERCLKAVIVQRMTGSANGLLIMSKWKNGMQCDAHGRGLANLFHAAATWLRDLMEFR</sequence>
<dbReference type="Proteomes" id="UP000285190">
    <property type="component" value="Unassembled WGS sequence"/>
</dbReference>
<keyword evidence="2" id="KW-1185">Reference proteome</keyword>
<evidence type="ECO:0000313" key="1">
    <source>
        <dbReference type="EMBL" id="RJG07416.1"/>
    </source>
</evidence>
<accession>A0A418X4S4</accession>
<comment type="caution">
    <text evidence="1">The sequence shown here is derived from an EMBL/GenBank/DDBJ whole genome shotgun (WGS) entry which is preliminary data.</text>
</comment>
<protein>
    <submittedName>
        <fullName evidence="1">Uncharacterized protein</fullName>
    </submittedName>
</protein>
<dbReference type="AlphaFoldDB" id="A0A418X4S4"/>